<dbReference type="EMBL" id="DAASAS010000002">
    <property type="protein sequence ID" value="HAE4731260.1"/>
    <property type="molecule type" value="Genomic_DNA"/>
</dbReference>
<reference evidence="1" key="2">
    <citation type="submission" date="2018-07" db="EMBL/GenBank/DDBJ databases">
        <authorList>
            <consortium name="NCBI Pathogen Detection Project"/>
        </authorList>
    </citation>
    <scope>NUCLEOTIDE SEQUENCE</scope>
    <source>
        <strain evidence="1">5039-68</strain>
    </source>
</reference>
<dbReference type="AlphaFoldDB" id="A0A731TEA8"/>
<comment type="caution">
    <text evidence="1">The sequence shown here is derived from an EMBL/GenBank/DDBJ whole genome shotgun (WGS) entry which is preliminary data.</text>
</comment>
<organism evidence="1">
    <name type="scientific">Salmonella enterica subsp. VII serovar 40:z4,z24:[z39]</name>
    <dbReference type="NCBI Taxonomy" id="1967625"/>
    <lineage>
        <taxon>Bacteria</taxon>
        <taxon>Pseudomonadati</taxon>
        <taxon>Pseudomonadota</taxon>
        <taxon>Gammaproteobacteria</taxon>
        <taxon>Enterobacterales</taxon>
        <taxon>Enterobacteriaceae</taxon>
        <taxon>Salmonella</taxon>
    </lineage>
</organism>
<reference evidence="1" key="1">
    <citation type="journal article" date="2018" name="Genome Biol.">
        <title>SKESA: strategic k-mer extension for scrupulous assemblies.</title>
        <authorList>
            <person name="Souvorov A."/>
            <person name="Agarwala R."/>
            <person name="Lipman D.J."/>
        </authorList>
    </citation>
    <scope>NUCLEOTIDE SEQUENCE</scope>
    <source>
        <strain evidence="1">5039-68</strain>
    </source>
</reference>
<dbReference type="InterPro" id="IPR036291">
    <property type="entry name" value="NAD(P)-bd_dom_sf"/>
</dbReference>
<sequence length="136" mass="14299">MMKVLIAGAAGSIGLHVVNIVLSQGYQARAIVRTPQKDALLPVVWKLSMPMCRQMVCPPDTSIRCAVTQRLSSRNRLATIGPISSGTPTRPSAVIAANCALTSALSRTSPPPKSVSIAPGAIVLTVMPRQPNSRAM</sequence>
<accession>A0A731TEA8</accession>
<proteinExistence type="predicted"/>
<gene>
    <name evidence="1" type="ORF">GND13_000399</name>
</gene>
<dbReference type="Gene3D" id="3.40.50.720">
    <property type="entry name" value="NAD(P)-binding Rossmann-like Domain"/>
    <property type="match status" value="1"/>
</dbReference>
<name>A0A731TEA8_SALEE</name>
<evidence type="ECO:0000313" key="1">
    <source>
        <dbReference type="EMBL" id="HAE4731260.1"/>
    </source>
</evidence>
<protein>
    <submittedName>
        <fullName evidence="1">Uncharacterized protein</fullName>
    </submittedName>
</protein>
<dbReference type="SUPFAM" id="SSF51735">
    <property type="entry name" value="NAD(P)-binding Rossmann-fold domains"/>
    <property type="match status" value="1"/>
</dbReference>